<dbReference type="AlphaFoldDB" id="A0A9X1X3J2"/>
<name>A0A9X1X3J2_9SPHI</name>
<dbReference type="PANTHER" id="PTHR42685">
    <property type="entry name" value="GERANYLGERANYL DIPHOSPHATE REDUCTASE"/>
    <property type="match status" value="1"/>
</dbReference>
<evidence type="ECO:0000313" key="3">
    <source>
        <dbReference type="Proteomes" id="UP001139450"/>
    </source>
</evidence>
<sequence>MDDVIIIGGGLAGLFNALQLNRAGLKVTLIERKTYPFHRVCGEYISNEVLPLLDKLGIDVAQFGPAQIQRLEVTAVSGTKLTQQLDLGGFGLSRYTLDHYLYQKAKAEGVNFLTGTKAEDIAFVNDVFEVKIPGQVLTSKLVIGAFGKRANLDQKLKRKFFYQRSPYLAVKFHVRMDFPNDVIQLNNYQNGYCGVSKVDGDRYCMCYLAHRDDLRKQGSLPALEQNVILKNPYLRRHFEQAEFLLDRPEVINEISFEKKQPVEEHILMSGDTAGMIAPLCGNGMTMAIHSAKILSETIIKHYQSANFSASQRALLEQEYTAAWNKQFAKRLWVGRQLQRLFGNNTTTALTLRTLGMLPPLTRYLMSKTHGEPFG</sequence>
<dbReference type="PANTHER" id="PTHR42685:SF22">
    <property type="entry name" value="CONDITIONED MEDIUM FACTOR RECEPTOR 1"/>
    <property type="match status" value="1"/>
</dbReference>
<dbReference type="GO" id="GO:0071949">
    <property type="term" value="F:FAD binding"/>
    <property type="evidence" value="ECO:0007669"/>
    <property type="project" value="InterPro"/>
</dbReference>
<dbReference type="InterPro" id="IPR002938">
    <property type="entry name" value="FAD-bd"/>
</dbReference>
<dbReference type="RefSeq" id="WP_245130313.1">
    <property type="nucleotide sequence ID" value="NZ_JALJEJ010000005.1"/>
</dbReference>
<accession>A0A9X1X3J2</accession>
<dbReference type="Gene3D" id="3.50.50.60">
    <property type="entry name" value="FAD/NAD(P)-binding domain"/>
    <property type="match status" value="1"/>
</dbReference>
<dbReference type="Pfam" id="PF01494">
    <property type="entry name" value="FAD_binding_3"/>
    <property type="match status" value="1"/>
</dbReference>
<protein>
    <submittedName>
        <fullName evidence="2">NAD(P)/FAD-dependent oxidoreductase</fullName>
    </submittedName>
</protein>
<evidence type="ECO:0000313" key="2">
    <source>
        <dbReference type="EMBL" id="MCJ8210474.1"/>
    </source>
</evidence>
<dbReference type="InterPro" id="IPR036188">
    <property type="entry name" value="FAD/NAD-bd_sf"/>
</dbReference>
<organism evidence="2 3">
    <name type="scientific">Mucilaginibacter straminoryzae</name>
    <dbReference type="NCBI Taxonomy" id="2932774"/>
    <lineage>
        <taxon>Bacteria</taxon>
        <taxon>Pseudomonadati</taxon>
        <taxon>Bacteroidota</taxon>
        <taxon>Sphingobacteriia</taxon>
        <taxon>Sphingobacteriales</taxon>
        <taxon>Sphingobacteriaceae</taxon>
        <taxon>Mucilaginibacter</taxon>
    </lineage>
</organism>
<gene>
    <name evidence="2" type="ORF">MUY27_12220</name>
</gene>
<dbReference type="InterPro" id="IPR050407">
    <property type="entry name" value="Geranylgeranyl_reductase"/>
</dbReference>
<evidence type="ECO:0000259" key="1">
    <source>
        <dbReference type="Pfam" id="PF01494"/>
    </source>
</evidence>
<comment type="caution">
    <text evidence="2">The sequence shown here is derived from an EMBL/GenBank/DDBJ whole genome shotgun (WGS) entry which is preliminary data.</text>
</comment>
<proteinExistence type="predicted"/>
<feature type="domain" description="FAD-binding" evidence="1">
    <location>
        <begin position="3"/>
        <end position="304"/>
    </location>
</feature>
<keyword evidence="3" id="KW-1185">Reference proteome</keyword>
<dbReference type="SUPFAM" id="SSF51905">
    <property type="entry name" value="FAD/NAD(P)-binding domain"/>
    <property type="match status" value="1"/>
</dbReference>
<reference evidence="2" key="1">
    <citation type="submission" date="2022-04" db="EMBL/GenBank/DDBJ databases">
        <title>Mucilaginibacter sp. RS28 isolated from freshwater.</title>
        <authorList>
            <person name="Ko S.-R."/>
        </authorList>
    </citation>
    <scope>NUCLEOTIDE SEQUENCE</scope>
    <source>
        <strain evidence="2">RS28</strain>
    </source>
</reference>
<dbReference type="EMBL" id="JALJEJ010000005">
    <property type="protein sequence ID" value="MCJ8210474.1"/>
    <property type="molecule type" value="Genomic_DNA"/>
</dbReference>
<dbReference type="Proteomes" id="UP001139450">
    <property type="component" value="Unassembled WGS sequence"/>
</dbReference>
<dbReference type="PRINTS" id="PR00420">
    <property type="entry name" value="RNGMNOXGNASE"/>
</dbReference>